<evidence type="ECO:0000313" key="11">
    <source>
        <dbReference type="WBParaSite" id="PSAMB.scaffold3961size16235.g23040.t1"/>
    </source>
</evidence>
<feature type="transmembrane region" description="Helical" evidence="9">
    <location>
        <begin position="83"/>
        <end position="105"/>
    </location>
</feature>
<feature type="transmembrane region" description="Helical" evidence="9">
    <location>
        <begin position="142"/>
        <end position="164"/>
    </location>
</feature>
<dbReference type="PROSITE" id="PS00221">
    <property type="entry name" value="MIP"/>
    <property type="match status" value="1"/>
</dbReference>
<dbReference type="GO" id="GO:0016020">
    <property type="term" value="C:membrane"/>
    <property type="evidence" value="ECO:0007669"/>
    <property type="project" value="InterPro"/>
</dbReference>
<organism evidence="10 11">
    <name type="scientific">Plectus sambesii</name>
    <dbReference type="NCBI Taxonomy" id="2011161"/>
    <lineage>
        <taxon>Eukaryota</taxon>
        <taxon>Metazoa</taxon>
        <taxon>Ecdysozoa</taxon>
        <taxon>Nematoda</taxon>
        <taxon>Chromadorea</taxon>
        <taxon>Plectida</taxon>
        <taxon>Plectina</taxon>
        <taxon>Plectoidea</taxon>
        <taxon>Plectidae</taxon>
        <taxon>Plectus</taxon>
    </lineage>
</organism>
<dbReference type="GO" id="GO:0005737">
    <property type="term" value="C:cytoplasm"/>
    <property type="evidence" value="ECO:0007669"/>
    <property type="project" value="UniProtKB-ARBA"/>
</dbReference>
<dbReference type="InterPro" id="IPR000425">
    <property type="entry name" value="MIP"/>
</dbReference>
<dbReference type="PRINTS" id="PR00783">
    <property type="entry name" value="MINTRINSICP"/>
</dbReference>
<evidence type="ECO:0000256" key="4">
    <source>
        <dbReference type="ARBA" id="ARBA00022692"/>
    </source>
</evidence>
<evidence type="ECO:0000256" key="9">
    <source>
        <dbReference type="SAM" id="Phobius"/>
    </source>
</evidence>
<dbReference type="InterPro" id="IPR023271">
    <property type="entry name" value="Aquaporin-like"/>
</dbReference>
<name>A0A914WGD5_9BILA</name>
<feature type="transmembrane region" description="Helical" evidence="9">
    <location>
        <begin position="227"/>
        <end position="247"/>
    </location>
</feature>
<keyword evidence="5" id="KW-0677">Repeat</keyword>
<dbReference type="InterPro" id="IPR022357">
    <property type="entry name" value="MIP_CS"/>
</dbReference>
<dbReference type="PANTHER" id="PTHR45665:SF9">
    <property type="entry name" value="AQUAPORIN-8"/>
    <property type="match status" value="1"/>
</dbReference>
<dbReference type="FunFam" id="1.20.1080.10:FF:000019">
    <property type="entry name" value="AQuaPorin or aquaglyceroporin related"/>
    <property type="match status" value="1"/>
</dbReference>
<dbReference type="GO" id="GO:0019755">
    <property type="term" value="P:one-carbon compound transport"/>
    <property type="evidence" value="ECO:0007669"/>
    <property type="project" value="UniProtKB-ARBA"/>
</dbReference>
<accession>A0A914WGD5</accession>
<evidence type="ECO:0000256" key="1">
    <source>
        <dbReference type="ARBA" id="ARBA00004127"/>
    </source>
</evidence>
<dbReference type="Gene3D" id="1.20.1080.10">
    <property type="entry name" value="Glycerol uptake facilitator protein"/>
    <property type="match status" value="1"/>
</dbReference>
<reference evidence="11" key="1">
    <citation type="submission" date="2022-11" db="UniProtKB">
        <authorList>
            <consortium name="WormBaseParasite"/>
        </authorList>
    </citation>
    <scope>IDENTIFICATION</scope>
</reference>
<dbReference type="AlphaFoldDB" id="A0A914WGD5"/>
<comment type="subcellular location">
    <subcellularLocation>
        <location evidence="1">Endomembrane system</location>
        <topology evidence="1">Multi-pass membrane protein</topology>
    </subcellularLocation>
</comment>
<comment type="similarity">
    <text evidence="2 8">Belongs to the MIP/aquaporin (TC 1.A.8) family.</text>
</comment>
<keyword evidence="10" id="KW-1185">Reference proteome</keyword>
<evidence type="ECO:0000256" key="7">
    <source>
        <dbReference type="ARBA" id="ARBA00023136"/>
    </source>
</evidence>
<evidence type="ECO:0000313" key="10">
    <source>
        <dbReference type="Proteomes" id="UP000887566"/>
    </source>
</evidence>
<evidence type="ECO:0000256" key="5">
    <source>
        <dbReference type="ARBA" id="ARBA00022737"/>
    </source>
</evidence>
<feature type="transmembrane region" description="Helical" evidence="9">
    <location>
        <begin position="26"/>
        <end position="46"/>
    </location>
</feature>
<dbReference type="SUPFAM" id="SSF81338">
    <property type="entry name" value="Aquaporin-like"/>
    <property type="match status" value="1"/>
</dbReference>
<dbReference type="Proteomes" id="UP000887566">
    <property type="component" value="Unplaced"/>
</dbReference>
<keyword evidence="6 9" id="KW-1133">Transmembrane helix</keyword>
<sequence>MTTSARVERLSIHDNEVKQSDGMANLFRNLVVEFIGDLLFIFIGSLQATSGTGVVGAALAHGITIAVLIMGMGHISGGHFNPAVTLGIFVSGNIQLIPALAYIAAQLLGGFVGSLLVRAVTNDVAYNAIAGGATIVPDSTSWIGAIIIEILMTYFLVHTVLLTAVDTDSNLLAPLAIGLSILCDIFAGGNISGASMNPARSLGPCISASIFADHTKLAVGKIWARHYVYWIGPGLGAGIAGLVYKLFLAKDDARILL</sequence>
<dbReference type="InterPro" id="IPR034294">
    <property type="entry name" value="Aquaporin_transptr"/>
</dbReference>
<dbReference type="PANTHER" id="PTHR45665">
    <property type="entry name" value="AQUAPORIN-8"/>
    <property type="match status" value="1"/>
</dbReference>
<evidence type="ECO:0000256" key="6">
    <source>
        <dbReference type="ARBA" id="ARBA00022989"/>
    </source>
</evidence>
<keyword evidence="7 9" id="KW-0472">Membrane</keyword>
<dbReference type="GO" id="GO:0015250">
    <property type="term" value="F:water channel activity"/>
    <property type="evidence" value="ECO:0007669"/>
    <property type="project" value="TreeGrafter"/>
</dbReference>
<evidence type="ECO:0000256" key="3">
    <source>
        <dbReference type="ARBA" id="ARBA00022448"/>
    </source>
</evidence>
<protein>
    <submittedName>
        <fullName evidence="11">Aquaporin</fullName>
    </submittedName>
</protein>
<feature type="transmembrane region" description="Helical" evidence="9">
    <location>
        <begin position="171"/>
        <end position="191"/>
    </location>
</feature>
<dbReference type="WBParaSite" id="PSAMB.scaffold3961size16235.g23040.t1">
    <property type="protein sequence ID" value="PSAMB.scaffold3961size16235.g23040.t1"/>
    <property type="gene ID" value="PSAMB.scaffold3961size16235.g23040"/>
</dbReference>
<dbReference type="Pfam" id="PF00230">
    <property type="entry name" value="MIP"/>
    <property type="match status" value="1"/>
</dbReference>
<keyword evidence="4 8" id="KW-0812">Transmembrane</keyword>
<feature type="transmembrane region" description="Helical" evidence="9">
    <location>
        <begin position="52"/>
        <end position="71"/>
    </location>
</feature>
<evidence type="ECO:0000256" key="8">
    <source>
        <dbReference type="RuleBase" id="RU000477"/>
    </source>
</evidence>
<evidence type="ECO:0000256" key="2">
    <source>
        <dbReference type="ARBA" id="ARBA00006175"/>
    </source>
</evidence>
<keyword evidence="3 8" id="KW-0813">Transport</keyword>
<proteinExistence type="inferred from homology"/>
<dbReference type="GO" id="GO:0012505">
    <property type="term" value="C:endomembrane system"/>
    <property type="evidence" value="ECO:0007669"/>
    <property type="project" value="UniProtKB-SubCell"/>
</dbReference>